<dbReference type="Gene3D" id="3.90.1140.10">
    <property type="entry name" value="Cyclic phosphodiesterase"/>
    <property type="match status" value="1"/>
</dbReference>
<organism evidence="1 2">
    <name type="scientific">Microbacterium aerolatum</name>
    <dbReference type="NCBI Taxonomy" id="153731"/>
    <lineage>
        <taxon>Bacteria</taxon>
        <taxon>Bacillati</taxon>
        <taxon>Actinomycetota</taxon>
        <taxon>Actinomycetes</taxon>
        <taxon>Micrococcales</taxon>
        <taxon>Microbacteriaceae</taxon>
        <taxon>Microbacterium</taxon>
    </lineage>
</organism>
<dbReference type="Pfam" id="PF13563">
    <property type="entry name" value="2_5_RNA_ligase2"/>
    <property type="match status" value="1"/>
</dbReference>
<dbReference type="Proteomes" id="UP000321225">
    <property type="component" value="Unassembled WGS sequence"/>
</dbReference>
<dbReference type="AlphaFoldDB" id="A0A511ADS8"/>
<proteinExistence type="predicted"/>
<keyword evidence="2" id="KW-1185">Reference proteome</keyword>
<dbReference type="InterPro" id="IPR009097">
    <property type="entry name" value="Cyclic_Pdiesterase"/>
</dbReference>
<name>A0A511ADS8_9MICO</name>
<protein>
    <recommendedName>
        <fullName evidence="3">2'-5' RNA ligase</fullName>
    </recommendedName>
</protein>
<evidence type="ECO:0000313" key="1">
    <source>
        <dbReference type="EMBL" id="GEK86324.1"/>
    </source>
</evidence>
<gene>
    <name evidence="1" type="ORF">MAE01_15000</name>
</gene>
<sequence length="195" mass="22039">MRRPFMTDPDQLSSLEGQQYLVLRPSAPVSAAYRKVQGELLTRVPAGTKHPHTEHVTLRGFYEPERRGQLGALVREWAARQHPIEIVAEAIDTFPAPWQIVIMRLARTASLVDGYASLSTALEQTDFRRLDELALEDWIFHLSVAYGKTLPADAWTELERGSLRELAEQPRCVVAEAELVWYQDGLEHAEVIPLG</sequence>
<dbReference type="RefSeq" id="WP_229718075.1">
    <property type="nucleotide sequence ID" value="NZ_BMCD01000001.1"/>
</dbReference>
<evidence type="ECO:0008006" key="3">
    <source>
        <dbReference type="Google" id="ProtNLM"/>
    </source>
</evidence>
<dbReference type="SUPFAM" id="SSF55144">
    <property type="entry name" value="LigT-like"/>
    <property type="match status" value="1"/>
</dbReference>
<reference evidence="1 2" key="1">
    <citation type="submission" date="2019-07" db="EMBL/GenBank/DDBJ databases">
        <title>Whole genome shotgun sequence of Microbacterium aerolatum NBRC 103071.</title>
        <authorList>
            <person name="Hosoyama A."/>
            <person name="Uohara A."/>
            <person name="Ohji S."/>
            <person name="Ichikawa N."/>
        </authorList>
    </citation>
    <scope>NUCLEOTIDE SEQUENCE [LARGE SCALE GENOMIC DNA]</scope>
    <source>
        <strain evidence="1 2">NBRC 103071</strain>
    </source>
</reference>
<dbReference type="EMBL" id="BJUW01000005">
    <property type="protein sequence ID" value="GEK86324.1"/>
    <property type="molecule type" value="Genomic_DNA"/>
</dbReference>
<accession>A0A511ADS8</accession>
<comment type="caution">
    <text evidence="1">The sequence shown here is derived from an EMBL/GenBank/DDBJ whole genome shotgun (WGS) entry which is preliminary data.</text>
</comment>
<evidence type="ECO:0000313" key="2">
    <source>
        <dbReference type="Proteomes" id="UP000321225"/>
    </source>
</evidence>